<gene>
    <name evidence="1" type="ORF">LOTGIDRAFT_171635</name>
</gene>
<reference evidence="1 2" key="1">
    <citation type="journal article" date="2013" name="Nature">
        <title>Insights into bilaterian evolution from three spiralian genomes.</title>
        <authorList>
            <person name="Simakov O."/>
            <person name="Marletaz F."/>
            <person name="Cho S.J."/>
            <person name="Edsinger-Gonzales E."/>
            <person name="Havlak P."/>
            <person name="Hellsten U."/>
            <person name="Kuo D.H."/>
            <person name="Larsson T."/>
            <person name="Lv J."/>
            <person name="Arendt D."/>
            <person name="Savage R."/>
            <person name="Osoegawa K."/>
            <person name="de Jong P."/>
            <person name="Grimwood J."/>
            <person name="Chapman J.A."/>
            <person name="Shapiro H."/>
            <person name="Aerts A."/>
            <person name="Otillar R.P."/>
            <person name="Terry A.Y."/>
            <person name="Boore J.L."/>
            <person name="Grigoriev I.V."/>
            <person name="Lindberg D.R."/>
            <person name="Seaver E.C."/>
            <person name="Weisblat D.A."/>
            <person name="Putnam N.H."/>
            <person name="Rokhsar D.S."/>
        </authorList>
    </citation>
    <scope>NUCLEOTIDE SEQUENCE [LARGE SCALE GENOMIC DNA]</scope>
</reference>
<dbReference type="EMBL" id="KB200084">
    <property type="protein sequence ID" value="ESP03166.1"/>
    <property type="molecule type" value="Genomic_DNA"/>
</dbReference>
<name>V4B6L9_LOTGI</name>
<accession>V4B6L9</accession>
<sequence>MSPKRLSVFRFMAFATLRYATLRKRLPPVNSASDAFFRLLPHIVNILLALLKTDVRELIYAANNAESIRPHSPKRISFSRLIRLICPYSSCPTSTYGLDRVLDMNVILFE</sequence>
<dbReference type="Proteomes" id="UP000030746">
    <property type="component" value="Unassembled WGS sequence"/>
</dbReference>
<keyword evidence="2" id="KW-1185">Reference proteome</keyword>
<dbReference type="CTD" id="20241849"/>
<dbReference type="AlphaFoldDB" id="V4B6L9"/>
<proteinExistence type="predicted"/>
<protein>
    <submittedName>
        <fullName evidence="1">Uncharacterized protein</fullName>
    </submittedName>
</protein>
<organism evidence="1 2">
    <name type="scientific">Lottia gigantea</name>
    <name type="common">Giant owl limpet</name>
    <dbReference type="NCBI Taxonomy" id="225164"/>
    <lineage>
        <taxon>Eukaryota</taxon>
        <taxon>Metazoa</taxon>
        <taxon>Spiralia</taxon>
        <taxon>Lophotrochozoa</taxon>
        <taxon>Mollusca</taxon>
        <taxon>Gastropoda</taxon>
        <taxon>Patellogastropoda</taxon>
        <taxon>Lottioidea</taxon>
        <taxon>Lottiidae</taxon>
        <taxon>Lottia</taxon>
    </lineage>
</organism>
<evidence type="ECO:0000313" key="2">
    <source>
        <dbReference type="Proteomes" id="UP000030746"/>
    </source>
</evidence>
<evidence type="ECO:0000313" key="1">
    <source>
        <dbReference type="EMBL" id="ESP03166.1"/>
    </source>
</evidence>
<dbReference type="GeneID" id="20241849"/>
<dbReference type="RefSeq" id="XP_009046089.1">
    <property type="nucleotide sequence ID" value="XM_009047841.1"/>
</dbReference>
<dbReference type="HOGENOM" id="CLU_2173816_0_0_1"/>
<dbReference type="KEGG" id="lgi:LOTGIDRAFT_171635"/>